<dbReference type="AlphaFoldDB" id="A0A0C2Z4S2"/>
<reference evidence="2" key="2">
    <citation type="submission" date="2015-01" db="EMBL/GenBank/DDBJ databases">
        <title>Evolutionary Origins and Diversification of the Mycorrhizal Mutualists.</title>
        <authorList>
            <consortium name="DOE Joint Genome Institute"/>
            <consortium name="Mycorrhizal Genomics Consortium"/>
            <person name="Kohler A."/>
            <person name="Kuo A."/>
            <person name="Nagy L.G."/>
            <person name="Floudas D."/>
            <person name="Copeland A."/>
            <person name="Barry K.W."/>
            <person name="Cichocki N."/>
            <person name="Veneault-Fourrey C."/>
            <person name="LaButti K."/>
            <person name="Lindquist E.A."/>
            <person name="Lipzen A."/>
            <person name="Lundell T."/>
            <person name="Morin E."/>
            <person name="Murat C."/>
            <person name="Riley R."/>
            <person name="Ohm R."/>
            <person name="Sun H."/>
            <person name="Tunlid A."/>
            <person name="Henrissat B."/>
            <person name="Grigoriev I.V."/>
            <person name="Hibbett D.S."/>
            <person name="Martin F."/>
        </authorList>
    </citation>
    <scope>NUCLEOTIDE SEQUENCE [LARGE SCALE GENOMIC DNA]</scope>
    <source>
        <strain evidence="2">Foug A</strain>
    </source>
</reference>
<evidence type="ECO:0000313" key="2">
    <source>
        <dbReference type="Proteomes" id="UP000053989"/>
    </source>
</evidence>
<dbReference type="HOGENOM" id="CLU_2265297_0_0_1"/>
<proteinExistence type="predicted"/>
<dbReference type="EMBL" id="KN822107">
    <property type="protein sequence ID" value="KIM56963.1"/>
    <property type="molecule type" value="Genomic_DNA"/>
</dbReference>
<evidence type="ECO:0000313" key="1">
    <source>
        <dbReference type="EMBL" id="KIM56963.1"/>
    </source>
</evidence>
<name>A0A0C2Z4S2_9AGAM</name>
<gene>
    <name evidence="1" type="ORF">SCLCIDRAFT_1219797</name>
</gene>
<reference evidence="1 2" key="1">
    <citation type="submission" date="2014-04" db="EMBL/GenBank/DDBJ databases">
        <authorList>
            <consortium name="DOE Joint Genome Institute"/>
            <person name="Kuo A."/>
            <person name="Kohler A."/>
            <person name="Nagy L.G."/>
            <person name="Floudas D."/>
            <person name="Copeland A."/>
            <person name="Barry K.W."/>
            <person name="Cichocki N."/>
            <person name="Veneault-Fourrey C."/>
            <person name="LaButti K."/>
            <person name="Lindquist E.A."/>
            <person name="Lipzen A."/>
            <person name="Lundell T."/>
            <person name="Morin E."/>
            <person name="Murat C."/>
            <person name="Sun H."/>
            <person name="Tunlid A."/>
            <person name="Henrissat B."/>
            <person name="Grigoriev I.V."/>
            <person name="Hibbett D.S."/>
            <person name="Martin F."/>
            <person name="Nordberg H.P."/>
            <person name="Cantor M.N."/>
            <person name="Hua S.X."/>
        </authorList>
    </citation>
    <scope>NUCLEOTIDE SEQUENCE [LARGE SCALE GENOMIC DNA]</scope>
    <source>
        <strain evidence="1 2">Foug A</strain>
    </source>
</reference>
<dbReference type="InParanoid" id="A0A0C2Z4S2"/>
<protein>
    <submittedName>
        <fullName evidence="1">Uncharacterized protein</fullName>
    </submittedName>
</protein>
<keyword evidence="2" id="KW-1185">Reference proteome</keyword>
<dbReference type="Proteomes" id="UP000053989">
    <property type="component" value="Unassembled WGS sequence"/>
</dbReference>
<accession>A0A0C2Z4S2</accession>
<sequence length="103" mass="11787">MLVAQGGHTTHPLKNFAKRFGERNRIASYPVTIDRSATPTKVRPCLALSNGFMLPTRNLALQPIRHAIVKYQGLVQPKDWNRCRPWNMPRALAKNSDRHNSER</sequence>
<organism evidence="1 2">
    <name type="scientific">Scleroderma citrinum Foug A</name>
    <dbReference type="NCBI Taxonomy" id="1036808"/>
    <lineage>
        <taxon>Eukaryota</taxon>
        <taxon>Fungi</taxon>
        <taxon>Dikarya</taxon>
        <taxon>Basidiomycota</taxon>
        <taxon>Agaricomycotina</taxon>
        <taxon>Agaricomycetes</taxon>
        <taxon>Agaricomycetidae</taxon>
        <taxon>Boletales</taxon>
        <taxon>Sclerodermatineae</taxon>
        <taxon>Sclerodermataceae</taxon>
        <taxon>Scleroderma</taxon>
    </lineage>
</organism>